<name>A0AAE1ATD6_9GAST</name>
<evidence type="ECO:0000313" key="2">
    <source>
        <dbReference type="Proteomes" id="UP001283361"/>
    </source>
</evidence>
<evidence type="ECO:0000313" key="1">
    <source>
        <dbReference type="EMBL" id="KAK3793405.1"/>
    </source>
</evidence>
<sequence>MVRINLAQWRARGRRTGLIRTTIGYSSRLPQLFGKTPEALRVNVTIGALYQITTLCYRNHRHLYFKIQVFKDQFFRGVKEERNDRPRLPLIQIEQRFLTGSNTIGHVR</sequence>
<dbReference type="EMBL" id="JAWDGP010001251">
    <property type="protein sequence ID" value="KAK3793405.1"/>
    <property type="molecule type" value="Genomic_DNA"/>
</dbReference>
<dbReference type="Proteomes" id="UP001283361">
    <property type="component" value="Unassembled WGS sequence"/>
</dbReference>
<keyword evidence="2" id="KW-1185">Reference proteome</keyword>
<gene>
    <name evidence="1" type="ORF">RRG08_039211</name>
</gene>
<reference evidence="1" key="1">
    <citation type="journal article" date="2023" name="G3 (Bethesda)">
        <title>A reference genome for the long-term kleptoplast-retaining sea slug Elysia crispata morphotype clarki.</title>
        <authorList>
            <person name="Eastman K.E."/>
            <person name="Pendleton A.L."/>
            <person name="Shaikh M.A."/>
            <person name="Suttiyut T."/>
            <person name="Ogas R."/>
            <person name="Tomko P."/>
            <person name="Gavelis G."/>
            <person name="Widhalm J.R."/>
            <person name="Wisecaver J.H."/>
        </authorList>
    </citation>
    <scope>NUCLEOTIDE SEQUENCE</scope>
    <source>
        <strain evidence="1">ECLA1</strain>
    </source>
</reference>
<protein>
    <submittedName>
        <fullName evidence="1">Uncharacterized protein</fullName>
    </submittedName>
</protein>
<organism evidence="1 2">
    <name type="scientific">Elysia crispata</name>
    <name type="common">lettuce slug</name>
    <dbReference type="NCBI Taxonomy" id="231223"/>
    <lineage>
        <taxon>Eukaryota</taxon>
        <taxon>Metazoa</taxon>
        <taxon>Spiralia</taxon>
        <taxon>Lophotrochozoa</taxon>
        <taxon>Mollusca</taxon>
        <taxon>Gastropoda</taxon>
        <taxon>Heterobranchia</taxon>
        <taxon>Euthyneura</taxon>
        <taxon>Panpulmonata</taxon>
        <taxon>Sacoglossa</taxon>
        <taxon>Placobranchoidea</taxon>
        <taxon>Plakobranchidae</taxon>
        <taxon>Elysia</taxon>
    </lineage>
</organism>
<dbReference type="AlphaFoldDB" id="A0AAE1ATD6"/>
<accession>A0AAE1ATD6</accession>
<comment type="caution">
    <text evidence="1">The sequence shown here is derived from an EMBL/GenBank/DDBJ whole genome shotgun (WGS) entry which is preliminary data.</text>
</comment>
<proteinExistence type="predicted"/>